<gene>
    <name evidence="1" type="ORF">L201_003573</name>
</gene>
<accession>A0AAX4JTB4</accession>
<protein>
    <recommendedName>
        <fullName evidence="3">ATPase synthesis protein 25</fullName>
    </recommendedName>
</protein>
<name>A0AAX4JTB4_9TREE</name>
<organism evidence="1 2">
    <name type="scientific">Kwoniella dendrophila CBS 6074</name>
    <dbReference type="NCBI Taxonomy" id="1295534"/>
    <lineage>
        <taxon>Eukaryota</taxon>
        <taxon>Fungi</taxon>
        <taxon>Dikarya</taxon>
        <taxon>Basidiomycota</taxon>
        <taxon>Agaricomycotina</taxon>
        <taxon>Tremellomycetes</taxon>
        <taxon>Tremellales</taxon>
        <taxon>Cryptococcaceae</taxon>
        <taxon>Kwoniella</taxon>
    </lineage>
</organism>
<dbReference type="EMBL" id="CP144101">
    <property type="protein sequence ID" value="WWC88660.1"/>
    <property type="molecule type" value="Genomic_DNA"/>
</dbReference>
<evidence type="ECO:0008006" key="3">
    <source>
        <dbReference type="Google" id="ProtNLM"/>
    </source>
</evidence>
<dbReference type="Proteomes" id="UP001355207">
    <property type="component" value="Chromosome 4"/>
</dbReference>
<proteinExistence type="predicted"/>
<dbReference type="GeneID" id="91094243"/>
<evidence type="ECO:0000313" key="1">
    <source>
        <dbReference type="EMBL" id="WWC88660.1"/>
    </source>
</evidence>
<reference evidence="1 2" key="1">
    <citation type="submission" date="2024-01" db="EMBL/GenBank/DDBJ databases">
        <title>Comparative genomics of Cryptococcus and Kwoniella reveals pathogenesis evolution and contrasting modes of karyotype evolution via chromosome fusion or intercentromeric recombination.</title>
        <authorList>
            <person name="Coelho M.A."/>
            <person name="David-Palma M."/>
            <person name="Shea T."/>
            <person name="Bowers K."/>
            <person name="McGinley-Smith S."/>
            <person name="Mohammad A.W."/>
            <person name="Gnirke A."/>
            <person name="Yurkov A.M."/>
            <person name="Nowrousian M."/>
            <person name="Sun S."/>
            <person name="Cuomo C.A."/>
            <person name="Heitman J."/>
        </authorList>
    </citation>
    <scope>NUCLEOTIDE SEQUENCE [LARGE SCALE GENOMIC DNA]</scope>
    <source>
        <strain evidence="1 2">CBS 6074</strain>
    </source>
</reference>
<dbReference type="AlphaFoldDB" id="A0AAX4JTB4"/>
<evidence type="ECO:0000313" key="2">
    <source>
        <dbReference type="Proteomes" id="UP001355207"/>
    </source>
</evidence>
<keyword evidence="2" id="KW-1185">Reference proteome</keyword>
<sequence length="909" mass="103839">MKNSALLSSKCLVRRVLQSRNDGAIPSLSLPPVSYLAKRTLQLRPRLTGYATSASIPTTVNSLQDVEFMDVLRTSYKGRPPLENKSLSMGDLLDNYDLTKPIPQEDLSALLRHPSNTANIITLMPSIIAFVEDANVDTKQTIEILQQLMVHLGRHQMFALLPSVVQLVLQKFNREIDVTSLDLNGIAVLQNRYKGFIQSFRFFAIHGPSRQSQPLPLPVRQQIPRIISHLLKILSSIPSSSDTYKQLHLSLPFLKHLIRIRYLTPELRKILIRHTWSHQIDLTPFQWKQCTLSAMHEENDVQAAKYRVRMKMALDRMDGQSRETHMTGMDMEENGSDVLGLATNINSERTKEINRLIGDIVTTQYYLPHGQLLSTLEPHLFPLDQERGISNRSARLERFQPEDYQINIVLRHAWSILLNRVSKDESIDTEALLEMAEALPGEAMVGHTVTPIMYGLNQRGEHMKAWEIWRDLIEKEKNASSGSKGLFIDRVTLAVASETCHPVTDLNTTIVLVDSWAKKPPTVPLPNEWDHGENWTGSIQLDAQNINILLNFCRLDGRPSVAFRLWSAALPRYGVYLDDISLNILLDIARYSESDLEDEVILSKSEQSELLKRRLRAIADEFRFSRKHDSEEDDDGMNDRVEKGLNEKVNNETWTHGSTDVLLNDPQKAWRFRREKGGHEVSWKIARRIFRQVILGNWPHLKNVESPLQIAHQGALETIVSFFSSSISSSSDNNDIENIVENNKKEIFDDIAEEIKLPSKHSKYQHILPTTNTFKSYIALLGYYKRFNEIPIVLAWMKELKIKPNFSTMCLALLHICENEGPRKFIKIENSSNSNNDNGGGGALMRDEEIIRKWLENWLGSGEELISVTSNSDSNAKPKLKKKRKIVPTEQDVAESIRWLAEKRQQVNM</sequence>
<dbReference type="RefSeq" id="XP_066075423.1">
    <property type="nucleotide sequence ID" value="XM_066219326.1"/>
</dbReference>